<reference evidence="1 2" key="1">
    <citation type="journal article" date="2015" name="Genome Announc.">
        <title>Expanding the biotechnology potential of lactobacilli through comparative genomics of 213 strains and associated genera.</title>
        <authorList>
            <person name="Sun Z."/>
            <person name="Harris H.M."/>
            <person name="McCann A."/>
            <person name="Guo C."/>
            <person name="Argimon S."/>
            <person name="Zhang W."/>
            <person name="Yang X."/>
            <person name="Jeffery I.B."/>
            <person name="Cooney J.C."/>
            <person name="Kagawa T.F."/>
            <person name="Liu W."/>
            <person name="Song Y."/>
            <person name="Salvetti E."/>
            <person name="Wrobel A."/>
            <person name="Rasinkangas P."/>
            <person name="Parkhill J."/>
            <person name="Rea M.C."/>
            <person name="O'Sullivan O."/>
            <person name="Ritari J."/>
            <person name="Douillard F.P."/>
            <person name="Paul Ross R."/>
            <person name="Yang R."/>
            <person name="Briner A.E."/>
            <person name="Felis G.E."/>
            <person name="de Vos W.M."/>
            <person name="Barrangou R."/>
            <person name="Klaenhammer T.R."/>
            <person name="Caufield P.W."/>
            <person name="Cui Y."/>
            <person name="Zhang H."/>
            <person name="O'Toole P.W."/>
        </authorList>
    </citation>
    <scope>NUCLEOTIDE SEQUENCE [LARGE SCALE GENOMIC DNA]</scope>
    <source>
        <strain evidence="1 2">DSM 20452</strain>
    </source>
</reference>
<gene>
    <name evidence="1" type="ORF">FC48_GL001192</name>
</gene>
<sequence length="52" mass="5732">MKQILDDFTVLSKVYEVLKLGGHLGAQKTTPISEPSGHIHLVTIFQPVIDDT</sequence>
<organism evidence="1 2">
    <name type="scientific">Ligilactobacillus murinus DSM 20452 = NBRC 14221</name>
    <dbReference type="NCBI Taxonomy" id="1423772"/>
    <lineage>
        <taxon>Bacteria</taxon>
        <taxon>Bacillati</taxon>
        <taxon>Bacillota</taxon>
        <taxon>Bacilli</taxon>
        <taxon>Lactobacillales</taxon>
        <taxon>Lactobacillaceae</taxon>
        <taxon>Ligilactobacillus</taxon>
    </lineage>
</organism>
<dbReference type="EMBL" id="AYYN01000152">
    <property type="protein sequence ID" value="KRM73167.1"/>
    <property type="molecule type" value="Genomic_DNA"/>
</dbReference>
<accession>A0A0R2B1Q9</accession>
<evidence type="ECO:0000313" key="2">
    <source>
        <dbReference type="Proteomes" id="UP000051612"/>
    </source>
</evidence>
<dbReference type="RefSeq" id="WP_202812925.1">
    <property type="nucleotide sequence ID" value="NZ_AYYN01000152.1"/>
</dbReference>
<protein>
    <submittedName>
        <fullName evidence="1">Uncharacterized protein</fullName>
    </submittedName>
</protein>
<evidence type="ECO:0000313" key="1">
    <source>
        <dbReference type="EMBL" id="KRM73167.1"/>
    </source>
</evidence>
<comment type="caution">
    <text evidence="1">The sequence shown here is derived from an EMBL/GenBank/DDBJ whole genome shotgun (WGS) entry which is preliminary data.</text>
</comment>
<name>A0A0R2B1Q9_9LACO</name>
<proteinExistence type="predicted"/>
<dbReference type="PATRIC" id="fig|1423772.3.peg.1280"/>
<dbReference type="AlphaFoldDB" id="A0A0R2B1Q9"/>
<dbReference type="Proteomes" id="UP000051612">
    <property type="component" value="Unassembled WGS sequence"/>
</dbReference>